<keyword evidence="1" id="KW-0175">Coiled coil</keyword>
<dbReference type="GO" id="GO:0006402">
    <property type="term" value="P:mRNA catabolic process"/>
    <property type="evidence" value="ECO:0007669"/>
    <property type="project" value="TreeGrafter"/>
</dbReference>
<protein>
    <submittedName>
        <fullName evidence="3">RNB domain-containing ribonuclease</fullName>
    </submittedName>
</protein>
<accession>A0A9E2NYD9</accession>
<feature type="domain" description="RNB" evidence="2">
    <location>
        <begin position="255"/>
        <end position="527"/>
    </location>
</feature>
<dbReference type="Gene3D" id="1.10.10.10">
    <property type="entry name" value="Winged helix-like DNA-binding domain superfamily/Winged helix DNA-binding domain"/>
    <property type="match status" value="1"/>
</dbReference>
<dbReference type="InterPro" id="IPR012340">
    <property type="entry name" value="NA-bd_OB-fold"/>
</dbReference>
<sequence>MFKTKSLVLYKNQPALLQEVSTDKYTILYCTALPSPGGKPAQFTTQKVREKDIELLFETTSGEKTLLVQLLQVTEDAKAMQERIEPIYELLSEDEDSFTTPVSFADLQDYTDVKTAQDSWLLYKALKNTLFFTEQAPLSFMLQTKEVIARQEEKNRAKEAELENRSAFIQRLKAKKLNLPADAQLMQDVEALALGQSDKSKTMKEAGFTETPEKAHKLLLDTGVWTVTKNPYPTRWGLSTQSATQRLAPPPEEERITLEQEAYAIDNQWSTDPDDAIAFDGQYVWVHIADPASSVYPDSPIDIAARHRGATLYIPEGAVRMLAEDSLEDYALGLTPLSRALSFCIELDENGAVLSCKVLKTLVKVKRYTYEEADIQKDSPQLAPLYAIARRNEQRRLKAGAVSITLPEVHISVTDGIVNISPALSWESNNVVREFMLLAGEAVAKFAFKNGIPFPFVSQEKPDLPTNILDGYAGQYQLRRCMRSRSLGVTPMQHAGLGLGMYTQVTSPLRRYSDLVAHQQLRAFIDGRPLLNKDTMLERIAAGDAAAGASVKAERKSNLHWTLVYLTQNPQWEGDAVVVELKGKQALCLIPSLAQETLLTPSRTVALNDTIKVRAGNIDIPTLSVNFISL</sequence>
<dbReference type="InterPro" id="IPR036388">
    <property type="entry name" value="WH-like_DNA-bd_sf"/>
</dbReference>
<dbReference type="Gene3D" id="2.40.50.140">
    <property type="entry name" value="Nucleic acid-binding proteins"/>
    <property type="match status" value="1"/>
</dbReference>
<dbReference type="GO" id="GO:0003723">
    <property type="term" value="F:RNA binding"/>
    <property type="evidence" value="ECO:0007669"/>
    <property type="project" value="InterPro"/>
</dbReference>
<gene>
    <name evidence="3" type="ORF">IAA16_03525</name>
</gene>
<feature type="coiled-coil region" evidence="1">
    <location>
        <begin position="141"/>
        <end position="170"/>
    </location>
</feature>
<reference evidence="3" key="2">
    <citation type="submission" date="2021-04" db="EMBL/GenBank/DDBJ databases">
        <authorList>
            <person name="Gilroy R."/>
        </authorList>
    </citation>
    <scope>NUCLEOTIDE SEQUENCE</scope>
    <source>
        <strain evidence="3">Gambia15-2214</strain>
    </source>
</reference>
<dbReference type="SMART" id="SM00955">
    <property type="entry name" value="RNB"/>
    <property type="match status" value="1"/>
</dbReference>
<reference evidence="3" key="1">
    <citation type="journal article" date="2021" name="PeerJ">
        <title>Extensive microbial diversity within the chicken gut microbiome revealed by metagenomics and culture.</title>
        <authorList>
            <person name="Gilroy R."/>
            <person name="Ravi A."/>
            <person name="Getino M."/>
            <person name="Pursley I."/>
            <person name="Horton D.L."/>
            <person name="Alikhan N.F."/>
            <person name="Baker D."/>
            <person name="Gharbi K."/>
            <person name="Hall N."/>
            <person name="Watson M."/>
            <person name="Adriaenssens E.M."/>
            <person name="Foster-Nyarko E."/>
            <person name="Jarju S."/>
            <person name="Secka A."/>
            <person name="Antonio M."/>
            <person name="Oren A."/>
            <person name="Chaudhuri R.R."/>
            <person name="La Ragione R."/>
            <person name="Hildebrand F."/>
            <person name="Pallen M.J."/>
        </authorList>
    </citation>
    <scope>NUCLEOTIDE SEQUENCE</scope>
    <source>
        <strain evidence="3">Gambia15-2214</strain>
    </source>
</reference>
<comment type="caution">
    <text evidence="3">The sequence shown here is derived from an EMBL/GenBank/DDBJ whole genome shotgun (WGS) entry which is preliminary data.</text>
</comment>
<dbReference type="Pfam" id="PF00773">
    <property type="entry name" value="RNB"/>
    <property type="match status" value="2"/>
</dbReference>
<organism evidence="3 4">
    <name type="scientific">Candidatus Treponema excrementipullorum</name>
    <dbReference type="NCBI Taxonomy" id="2838768"/>
    <lineage>
        <taxon>Bacteria</taxon>
        <taxon>Pseudomonadati</taxon>
        <taxon>Spirochaetota</taxon>
        <taxon>Spirochaetia</taxon>
        <taxon>Spirochaetales</taxon>
        <taxon>Treponemataceae</taxon>
        <taxon>Treponema</taxon>
    </lineage>
</organism>
<dbReference type="PANTHER" id="PTHR23355">
    <property type="entry name" value="RIBONUCLEASE"/>
    <property type="match status" value="1"/>
</dbReference>
<dbReference type="AlphaFoldDB" id="A0A9E2NYD9"/>
<dbReference type="PANTHER" id="PTHR23355:SF42">
    <property type="entry name" value="RIBONUCLEASE II, CHLOROPLASTIC_MITOCHONDRIAL"/>
    <property type="match status" value="1"/>
</dbReference>
<dbReference type="SUPFAM" id="SSF50249">
    <property type="entry name" value="Nucleic acid-binding proteins"/>
    <property type="match status" value="2"/>
</dbReference>
<dbReference type="GO" id="GO:0000932">
    <property type="term" value="C:P-body"/>
    <property type="evidence" value="ECO:0007669"/>
    <property type="project" value="TreeGrafter"/>
</dbReference>
<dbReference type="Proteomes" id="UP000823914">
    <property type="component" value="Unassembled WGS sequence"/>
</dbReference>
<proteinExistence type="predicted"/>
<dbReference type="InterPro" id="IPR050180">
    <property type="entry name" value="RNR_Ribonuclease"/>
</dbReference>
<evidence type="ECO:0000313" key="3">
    <source>
        <dbReference type="EMBL" id="MBU3849616.1"/>
    </source>
</evidence>
<dbReference type="Pfam" id="PF23161">
    <property type="entry name" value="HTH_RNase_II"/>
    <property type="match status" value="1"/>
</dbReference>
<evidence type="ECO:0000259" key="2">
    <source>
        <dbReference type="SMART" id="SM00955"/>
    </source>
</evidence>
<evidence type="ECO:0000313" key="4">
    <source>
        <dbReference type="Proteomes" id="UP000823914"/>
    </source>
</evidence>
<evidence type="ECO:0000256" key="1">
    <source>
        <dbReference type="SAM" id="Coils"/>
    </source>
</evidence>
<dbReference type="InterPro" id="IPR001900">
    <property type="entry name" value="RNase_II/R"/>
</dbReference>
<dbReference type="InterPro" id="IPR056404">
    <property type="entry name" value="HTH_RNase_II"/>
</dbReference>
<name>A0A9E2NYD9_9SPIR</name>
<dbReference type="GO" id="GO:0000175">
    <property type="term" value="F:3'-5'-RNA exonuclease activity"/>
    <property type="evidence" value="ECO:0007669"/>
    <property type="project" value="TreeGrafter"/>
</dbReference>
<dbReference type="EMBL" id="JAHLFV010000079">
    <property type="protein sequence ID" value="MBU3849616.1"/>
    <property type="molecule type" value="Genomic_DNA"/>
</dbReference>